<keyword evidence="2" id="KW-1133">Transmembrane helix</keyword>
<evidence type="ECO:0000259" key="4">
    <source>
        <dbReference type="Pfam" id="PF24866"/>
    </source>
</evidence>
<dbReference type="AlphaFoldDB" id="C4JZG5"/>
<keyword evidence="2" id="KW-0472">Membrane</keyword>
<evidence type="ECO:0000256" key="1">
    <source>
        <dbReference type="SAM" id="MobiDB-lite"/>
    </source>
</evidence>
<feature type="region of interest" description="Disordered" evidence="1">
    <location>
        <begin position="45"/>
        <end position="126"/>
    </location>
</feature>
<dbReference type="KEGG" id="ure:UREG_07566"/>
<dbReference type="OrthoDB" id="5425547at2759"/>
<dbReference type="eggNOG" id="ENOG502S4KZ">
    <property type="taxonomic scope" value="Eukaryota"/>
</dbReference>
<feature type="compositionally biased region" description="Low complexity" evidence="1">
    <location>
        <begin position="101"/>
        <end position="123"/>
    </location>
</feature>
<evidence type="ECO:0000256" key="3">
    <source>
        <dbReference type="SAM" id="SignalP"/>
    </source>
</evidence>
<dbReference type="EMBL" id="CH476619">
    <property type="protein sequence ID" value="EEP82701.1"/>
    <property type="molecule type" value="Genomic_DNA"/>
</dbReference>
<sequence length="293" mass="30534">MKLSSSIALGLLLCLSSPVTSRYVLRTDLSQNDFDDRSLRDLEPVIAHTPKLPELEKRKGGGGGGGRGGGGGGRGGGGRGGGGRSGGNSGGRSGGGGRPGSPGTRPSSNAGGSSRSGSGRPRTYGGGGYYAGGSSVPYTAGRRSPKGLFPFFLPVALLAFFPGLWLYGAYAYQTNHGFNWRNRTSNRNESIPIVCLCQEYSVCGCDDNNNSTYIQSLLNDVDRNGLPRNSSVIKTVEVNGTTKIYINGTLPNGTTAPDPSITENISNHVVPQILRLSGYWTMAAIVLATVTLL</sequence>
<gene>
    <name evidence="5" type="ORF">UREG_07566</name>
</gene>
<feature type="signal peptide" evidence="3">
    <location>
        <begin position="1"/>
        <end position="21"/>
    </location>
</feature>
<dbReference type="VEuPathDB" id="FungiDB:UREG_07566"/>
<keyword evidence="3" id="KW-0732">Signal</keyword>
<protein>
    <recommendedName>
        <fullName evidence="4">DUF7732 domain-containing protein</fullName>
    </recommendedName>
</protein>
<dbReference type="PANTHER" id="PTHR42091:SF1">
    <property type="entry name" value="CONSERVED GLYCINE-RICH PROTEIN (AFU_ORTHOLOGUE AFUA_7G02440)"/>
    <property type="match status" value="1"/>
</dbReference>
<feature type="compositionally biased region" description="Gly residues" evidence="1">
    <location>
        <begin position="61"/>
        <end position="100"/>
    </location>
</feature>
<reference evidence="6" key="1">
    <citation type="journal article" date="2009" name="Genome Res.">
        <title>Comparative genomic analyses of the human fungal pathogens Coccidioides and their relatives.</title>
        <authorList>
            <person name="Sharpton T.J."/>
            <person name="Stajich J.E."/>
            <person name="Rounsley S.D."/>
            <person name="Gardner M.J."/>
            <person name="Wortman J.R."/>
            <person name="Jordar V.S."/>
            <person name="Maiti R."/>
            <person name="Kodira C.D."/>
            <person name="Neafsey D.E."/>
            <person name="Zeng Q."/>
            <person name="Hung C.-Y."/>
            <person name="McMahan C."/>
            <person name="Muszewska A."/>
            <person name="Grynberg M."/>
            <person name="Mandel M.A."/>
            <person name="Kellner E.M."/>
            <person name="Barker B.M."/>
            <person name="Galgiani J.N."/>
            <person name="Orbach M.J."/>
            <person name="Kirkland T.N."/>
            <person name="Cole G.T."/>
            <person name="Henn M.R."/>
            <person name="Birren B.W."/>
            <person name="Taylor J.W."/>
        </authorList>
    </citation>
    <scope>NUCLEOTIDE SEQUENCE [LARGE SCALE GENOMIC DNA]</scope>
    <source>
        <strain evidence="6">UAMH 1704</strain>
    </source>
</reference>
<evidence type="ECO:0000313" key="5">
    <source>
        <dbReference type="EMBL" id="EEP82701.1"/>
    </source>
</evidence>
<keyword evidence="6" id="KW-1185">Reference proteome</keyword>
<feature type="domain" description="DUF7732" evidence="4">
    <location>
        <begin position="129"/>
        <end position="254"/>
    </location>
</feature>
<dbReference type="RefSeq" id="XP_002582793.1">
    <property type="nucleotide sequence ID" value="XM_002582747.1"/>
</dbReference>
<name>C4JZG5_UNCRE</name>
<evidence type="ECO:0000313" key="6">
    <source>
        <dbReference type="Proteomes" id="UP000002058"/>
    </source>
</evidence>
<keyword evidence="2" id="KW-0812">Transmembrane</keyword>
<proteinExistence type="predicted"/>
<dbReference type="InParanoid" id="C4JZG5"/>
<dbReference type="HOGENOM" id="CLU_060392_1_0_1"/>
<organism evidence="5 6">
    <name type="scientific">Uncinocarpus reesii (strain UAMH 1704)</name>
    <dbReference type="NCBI Taxonomy" id="336963"/>
    <lineage>
        <taxon>Eukaryota</taxon>
        <taxon>Fungi</taxon>
        <taxon>Dikarya</taxon>
        <taxon>Ascomycota</taxon>
        <taxon>Pezizomycotina</taxon>
        <taxon>Eurotiomycetes</taxon>
        <taxon>Eurotiomycetidae</taxon>
        <taxon>Onygenales</taxon>
        <taxon>Onygenaceae</taxon>
        <taxon>Uncinocarpus</taxon>
    </lineage>
</organism>
<dbReference type="Pfam" id="PF24866">
    <property type="entry name" value="DUF7732"/>
    <property type="match status" value="1"/>
</dbReference>
<dbReference type="OMA" id="HASGYWV"/>
<feature type="chain" id="PRO_5002939618" description="DUF7732 domain-containing protein" evidence="3">
    <location>
        <begin position="22"/>
        <end position="293"/>
    </location>
</feature>
<dbReference type="GeneID" id="8443936"/>
<dbReference type="PANTHER" id="PTHR42091">
    <property type="entry name" value="CONSERVED GLYCINE-RICH PROTEIN (AFU_ORTHOLOGUE AFUA_7G02440)"/>
    <property type="match status" value="1"/>
</dbReference>
<evidence type="ECO:0000256" key="2">
    <source>
        <dbReference type="SAM" id="Phobius"/>
    </source>
</evidence>
<dbReference type="Proteomes" id="UP000002058">
    <property type="component" value="Unassembled WGS sequence"/>
</dbReference>
<accession>C4JZG5</accession>
<feature type="transmembrane region" description="Helical" evidence="2">
    <location>
        <begin position="151"/>
        <end position="172"/>
    </location>
</feature>
<dbReference type="STRING" id="336963.C4JZG5"/>
<dbReference type="InterPro" id="IPR056634">
    <property type="entry name" value="DUF7732"/>
</dbReference>